<dbReference type="SUPFAM" id="SSF55797">
    <property type="entry name" value="PR-1-like"/>
    <property type="match status" value="1"/>
</dbReference>
<dbReference type="PANTHER" id="PTHR10334">
    <property type="entry name" value="CYSTEINE-RICH SECRETORY PROTEIN-RELATED"/>
    <property type="match status" value="1"/>
</dbReference>
<dbReference type="PRINTS" id="PR00837">
    <property type="entry name" value="V5TPXLIKE"/>
</dbReference>
<dbReference type="InParanoid" id="A0A1S0UIT8"/>
<dbReference type="OrthoDB" id="337038at2759"/>
<dbReference type="FunCoup" id="A0A1S0UIT8">
    <property type="interactions" value="24"/>
</dbReference>
<dbReference type="CTD" id="9949079"/>
<sequence length="387" mass="44200">ENRLQENCKRIEIIVQKYKALGASEIDEVKNERYDFRFCACDNETAEPEKSSCCSCSTVVSGQTTHNSIPQALYSSSCIHNPQYNKCLVAQNVLYIEIRIGQHHLTYPPYQSITNSRFKNTALLSCSKDTNCQNCIPCKSGFIQLNYISLSSVSLTDSKQPYLSAIRPLDKTERWPAKSSRKLSFTEINIEDFDNIAKIKKRLLQSAIKHHLLPSQFNIAIYKDALVTRHNVYRSKHGVGSLEANSKLERIAEVWAQNLASKADCLIHDPSKRYGENLYYYAANLLPDEETMALLTVQSFYLEAHGYNYKTHHYLDYQRTGHFTQLVWKSTKQMGVGVAMRHFKGRPANSCQPDFPSTMIYVVVKYDPPGNVLDKENYDNNVLPPIQ</sequence>
<reference evidence="2" key="1">
    <citation type="submission" date="2012-04" db="EMBL/GenBank/DDBJ databases">
        <title>The Genome Sequence of Loa loa.</title>
        <authorList>
            <consortium name="The Broad Institute Genome Sequencing Platform"/>
            <consortium name="Broad Institute Genome Sequencing Center for Infectious Disease"/>
            <person name="Nutman T.B."/>
            <person name="Fink D.L."/>
            <person name="Russ C."/>
            <person name="Young S."/>
            <person name="Zeng Q."/>
            <person name="Gargeya S."/>
            <person name="Alvarado L."/>
            <person name="Berlin A."/>
            <person name="Chapman S.B."/>
            <person name="Chen Z."/>
            <person name="Freedman E."/>
            <person name="Gellesch M."/>
            <person name="Goldberg J."/>
            <person name="Griggs A."/>
            <person name="Gujja S."/>
            <person name="Heilman E.R."/>
            <person name="Heiman D."/>
            <person name="Howarth C."/>
            <person name="Mehta T."/>
            <person name="Neiman D."/>
            <person name="Pearson M."/>
            <person name="Roberts A."/>
            <person name="Saif S."/>
            <person name="Shea T."/>
            <person name="Shenoy N."/>
            <person name="Sisk P."/>
            <person name="Stolte C."/>
            <person name="Sykes S."/>
            <person name="White J."/>
            <person name="Yandava C."/>
            <person name="Haas B."/>
            <person name="Henn M.R."/>
            <person name="Nusbaum C."/>
            <person name="Birren B."/>
        </authorList>
    </citation>
    <scope>NUCLEOTIDE SEQUENCE [LARGE SCALE GENOMIC DNA]</scope>
</reference>
<dbReference type="InterPro" id="IPR018244">
    <property type="entry name" value="Allrgn_V5/Tpx1_CS"/>
</dbReference>
<feature type="domain" description="SCP" evidence="1">
    <location>
        <begin position="221"/>
        <end position="374"/>
    </location>
</feature>
<dbReference type="GO" id="GO:0005576">
    <property type="term" value="C:extracellular region"/>
    <property type="evidence" value="ECO:0007669"/>
    <property type="project" value="InterPro"/>
</dbReference>
<gene>
    <name evidence="2" type="ORF">LOAG_17942</name>
</gene>
<protein>
    <recommendedName>
        <fullName evidence="1">SCP domain-containing protein</fullName>
    </recommendedName>
</protein>
<dbReference type="KEGG" id="loa:LOAG_17942"/>
<dbReference type="PROSITE" id="PS01009">
    <property type="entry name" value="CRISP_1"/>
    <property type="match status" value="1"/>
</dbReference>
<dbReference type="RefSeq" id="XP_020305694.1">
    <property type="nucleotide sequence ID" value="XM_020450610.1"/>
</dbReference>
<organism evidence="2">
    <name type="scientific">Loa loa</name>
    <name type="common">Eye worm</name>
    <name type="synonym">Filaria loa</name>
    <dbReference type="NCBI Taxonomy" id="7209"/>
    <lineage>
        <taxon>Eukaryota</taxon>
        <taxon>Metazoa</taxon>
        <taxon>Ecdysozoa</taxon>
        <taxon>Nematoda</taxon>
        <taxon>Chromadorea</taxon>
        <taxon>Rhabditida</taxon>
        <taxon>Spirurina</taxon>
        <taxon>Spiruromorpha</taxon>
        <taxon>Filarioidea</taxon>
        <taxon>Onchocercidae</taxon>
        <taxon>Loa</taxon>
    </lineage>
</organism>
<dbReference type="InterPro" id="IPR035940">
    <property type="entry name" value="CAP_sf"/>
</dbReference>
<evidence type="ECO:0000313" key="2">
    <source>
        <dbReference type="EMBL" id="EJD74797.1"/>
    </source>
</evidence>
<dbReference type="InterPro" id="IPR001283">
    <property type="entry name" value="CRISP-related"/>
</dbReference>
<dbReference type="CDD" id="cd05382">
    <property type="entry name" value="CAP_GAPR1-like"/>
    <property type="match status" value="1"/>
</dbReference>
<dbReference type="InterPro" id="IPR034113">
    <property type="entry name" value="SCP_GAPR1-like"/>
</dbReference>
<name>A0A1S0UIT8_LOALO</name>
<feature type="non-terminal residue" evidence="2">
    <location>
        <position position="1"/>
    </location>
</feature>
<dbReference type="SMART" id="SM00198">
    <property type="entry name" value="SCP"/>
    <property type="match status" value="1"/>
</dbReference>
<accession>A0A1S0UIT8</accession>
<dbReference type="Gene3D" id="3.40.33.10">
    <property type="entry name" value="CAP"/>
    <property type="match status" value="1"/>
</dbReference>
<proteinExistence type="predicted"/>
<evidence type="ECO:0000259" key="1">
    <source>
        <dbReference type="SMART" id="SM00198"/>
    </source>
</evidence>
<dbReference type="GeneID" id="9949079"/>
<dbReference type="InterPro" id="IPR014044">
    <property type="entry name" value="CAP_dom"/>
</dbReference>
<dbReference type="AlphaFoldDB" id="A0A1S0UIT8"/>
<dbReference type="EMBL" id="JH712222">
    <property type="protein sequence ID" value="EJD74797.1"/>
    <property type="molecule type" value="Genomic_DNA"/>
</dbReference>
<dbReference type="OMA" id="HEQPRTY"/>
<dbReference type="Pfam" id="PF00188">
    <property type="entry name" value="CAP"/>
    <property type="match status" value="1"/>
</dbReference>